<comment type="caution">
    <text evidence="1">The sequence shown here is derived from an EMBL/GenBank/DDBJ whole genome shotgun (WGS) entry which is preliminary data.</text>
</comment>
<name>A0AAD6WJI3_9ROSI</name>
<evidence type="ECO:0000313" key="2">
    <source>
        <dbReference type="Proteomes" id="UP001164929"/>
    </source>
</evidence>
<gene>
    <name evidence="1" type="ORF">NC653_004244</name>
</gene>
<dbReference type="Proteomes" id="UP001164929">
    <property type="component" value="Chromosome 1"/>
</dbReference>
<dbReference type="EMBL" id="JAQIZT010000001">
    <property type="protein sequence ID" value="KAJ7014885.1"/>
    <property type="molecule type" value="Genomic_DNA"/>
</dbReference>
<proteinExistence type="predicted"/>
<protein>
    <submittedName>
        <fullName evidence="1">Uncharacterized protein</fullName>
    </submittedName>
</protein>
<organism evidence="1 2">
    <name type="scientific">Populus alba x Populus x berolinensis</name>
    <dbReference type="NCBI Taxonomy" id="444605"/>
    <lineage>
        <taxon>Eukaryota</taxon>
        <taxon>Viridiplantae</taxon>
        <taxon>Streptophyta</taxon>
        <taxon>Embryophyta</taxon>
        <taxon>Tracheophyta</taxon>
        <taxon>Spermatophyta</taxon>
        <taxon>Magnoliopsida</taxon>
        <taxon>eudicotyledons</taxon>
        <taxon>Gunneridae</taxon>
        <taxon>Pentapetalae</taxon>
        <taxon>rosids</taxon>
        <taxon>fabids</taxon>
        <taxon>Malpighiales</taxon>
        <taxon>Salicaceae</taxon>
        <taxon>Saliceae</taxon>
        <taxon>Populus</taxon>
    </lineage>
</organism>
<dbReference type="AlphaFoldDB" id="A0AAD6WJI3"/>
<evidence type="ECO:0000313" key="1">
    <source>
        <dbReference type="EMBL" id="KAJ7014885.1"/>
    </source>
</evidence>
<sequence>MLLAARVRSWFQNLAILLKKLSWPRISLNSHIQSFKTTDRSTQFPQHKTLFPHMALSENHHHHHVHFYFHVSFPSPLLHQFRSPSLSIHSALASSSSLHTSKDVAIHPAESHIEEHRHRSISTSLLIKQRRAR</sequence>
<accession>A0AAD6WJI3</accession>
<reference evidence="1 2" key="1">
    <citation type="journal article" date="2023" name="Mol. Ecol. Resour.">
        <title>Chromosome-level genome assembly of a triploid poplar Populus alba 'Berolinensis'.</title>
        <authorList>
            <person name="Chen S."/>
            <person name="Yu Y."/>
            <person name="Wang X."/>
            <person name="Wang S."/>
            <person name="Zhang T."/>
            <person name="Zhou Y."/>
            <person name="He R."/>
            <person name="Meng N."/>
            <person name="Wang Y."/>
            <person name="Liu W."/>
            <person name="Liu Z."/>
            <person name="Liu J."/>
            <person name="Guo Q."/>
            <person name="Huang H."/>
            <person name="Sederoff R.R."/>
            <person name="Wang G."/>
            <person name="Qu G."/>
            <person name="Chen S."/>
        </authorList>
    </citation>
    <scope>NUCLEOTIDE SEQUENCE [LARGE SCALE GENOMIC DNA]</scope>
    <source>
        <strain evidence="1">SC-2020</strain>
    </source>
</reference>
<keyword evidence="2" id="KW-1185">Reference proteome</keyword>